<feature type="region of interest" description="Disordered" evidence="1">
    <location>
        <begin position="129"/>
        <end position="152"/>
    </location>
</feature>
<feature type="region of interest" description="Disordered" evidence="1">
    <location>
        <begin position="68"/>
        <end position="95"/>
    </location>
</feature>
<feature type="compositionally biased region" description="Low complexity" evidence="1">
    <location>
        <begin position="129"/>
        <end position="143"/>
    </location>
</feature>
<feature type="domain" description="SPOR" evidence="3">
    <location>
        <begin position="254"/>
        <end position="339"/>
    </location>
</feature>
<keyword evidence="2" id="KW-0812">Transmembrane</keyword>
<reference evidence="5" key="1">
    <citation type="submission" date="2016-10" db="EMBL/GenBank/DDBJ databases">
        <authorList>
            <person name="Varghese N."/>
            <person name="Submissions S."/>
        </authorList>
    </citation>
    <scope>NUCLEOTIDE SEQUENCE [LARGE SCALE GENOMIC DNA]</scope>
    <source>
        <strain evidence="5">DSM 26424</strain>
    </source>
</reference>
<keyword evidence="2" id="KW-0472">Membrane</keyword>
<accession>A0A1G8SVU8</accession>
<dbReference type="InterPro" id="IPR007730">
    <property type="entry name" value="SPOR-like_dom"/>
</dbReference>
<evidence type="ECO:0000259" key="3">
    <source>
        <dbReference type="PROSITE" id="PS51724"/>
    </source>
</evidence>
<proteinExistence type="predicted"/>
<organism evidence="4 5">
    <name type="scientific">Salipiger marinus</name>
    <dbReference type="NCBI Taxonomy" id="555512"/>
    <lineage>
        <taxon>Bacteria</taxon>
        <taxon>Pseudomonadati</taxon>
        <taxon>Pseudomonadota</taxon>
        <taxon>Alphaproteobacteria</taxon>
        <taxon>Rhodobacterales</taxon>
        <taxon>Roseobacteraceae</taxon>
        <taxon>Salipiger</taxon>
    </lineage>
</organism>
<evidence type="ECO:0000313" key="4">
    <source>
        <dbReference type="EMBL" id="SDJ33304.1"/>
    </source>
</evidence>
<dbReference type="Gene3D" id="3.30.70.1070">
    <property type="entry name" value="Sporulation related repeat"/>
    <property type="match status" value="1"/>
</dbReference>
<dbReference type="GO" id="GO:0042834">
    <property type="term" value="F:peptidoglycan binding"/>
    <property type="evidence" value="ECO:0007669"/>
    <property type="project" value="InterPro"/>
</dbReference>
<keyword evidence="2" id="KW-1133">Transmembrane helix</keyword>
<dbReference type="Proteomes" id="UP000199093">
    <property type="component" value="Unassembled WGS sequence"/>
</dbReference>
<keyword evidence="5" id="KW-1185">Reference proteome</keyword>
<feature type="transmembrane region" description="Helical" evidence="2">
    <location>
        <begin position="25"/>
        <end position="43"/>
    </location>
</feature>
<gene>
    <name evidence="4" type="ORF">SAMN04487993_102660</name>
</gene>
<dbReference type="STRING" id="555512.SAMN04487993_102660"/>
<dbReference type="AlphaFoldDB" id="A0A1G8SVU8"/>
<dbReference type="RefSeq" id="WP_230797952.1">
    <property type="nucleotide sequence ID" value="NZ_FNEJ01000026.1"/>
</dbReference>
<evidence type="ECO:0000256" key="1">
    <source>
        <dbReference type="SAM" id="MobiDB-lite"/>
    </source>
</evidence>
<name>A0A1G8SVU8_9RHOB</name>
<protein>
    <submittedName>
        <fullName evidence="4">Sporulation related domain-containing protein</fullName>
    </submittedName>
</protein>
<dbReference type="Pfam" id="PF05036">
    <property type="entry name" value="SPOR"/>
    <property type="match status" value="1"/>
</dbReference>
<dbReference type="InterPro" id="IPR036680">
    <property type="entry name" value="SPOR-like_sf"/>
</dbReference>
<sequence>MADYTYDGPEAPARSGRNVASLTNWAGAAVSFALLIGVGVWGYKLIVRDITGIPVVQAMEGPVRIAPDDPGGTRASHQGLSVNDVAGTGTAAPAPDRLLLAPRGVSLTEEDVPQEVLTEARTPADRIAPAVVAPGPDGPGLAAEEQEGPAPVPPALADADVDPIQALADQIAADAVPFSELTPEPQPDPAADLAGDLTEPVEEAPVQVAANVPAGALTRSLRPAQRPGNLATQPVALATAPAAPEGPAEISPDTLPAGTRLAQLGAYDSPETARKEWDRFSGRFGEFMEGKDRVIERATSGGRVFYRLRAAGFEDLADARRFCAAFVAENSDCIPVTTR</sequence>
<dbReference type="EMBL" id="FNEJ01000026">
    <property type="protein sequence ID" value="SDJ33304.1"/>
    <property type="molecule type" value="Genomic_DNA"/>
</dbReference>
<evidence type="ECO:0000313" key="5">
    <source>
        <dbReference type="Proteomes" id="UP000199093"/>
    </source>
</evidence>
<evidence type="ECO:0000256" key="2">
    <source>
        <dbReference type="SAM" id="Phobius"/>
    </source>
</evidence>
<dbReference type="PROSITE" id="PS51724">
    <property type="entry name" value="SPOR"/>
    <property type="match status" value="1"/>
</dbReference>